<dbReference type="RefSeq" id="WP_377046113.1">
    <property type="nucleotide sequence ID" value="NZ_JBHLUN010000014.1"/>
</dbReference>
<dbReference type="InterPro" id="IPR036520">
    <property type="entry name" value="UPF0759_sf"/>
</dbReference>
<dbReference type="Pfam" id="PF01904">
    <property type="entry name" value="DUF72"/>
    <property type="match status" value="1"/>
</dbReference>
<accession>A0ABV6JYF8</accession>
<evidence type="ECO:0000313" key="2">
    <source>
        <dbReference type="Proteomes" id="UP001589865"/>
    </source>
</evidence>
<dbReference type="Gene3D" id="3.20.20.410">
    <property type="entry name" value="Protein of unknown function UPF0759"/>
    <property type="match status" value="1"/>
</dbReference>
<evidence type="ECO:0000313" key="1">
    <source>
        <dbReference type="EMBL" id="MFC0410365.1"/>
    </source>
</evidence>
<dbReference type="EMBL" id="JBHLUN010000014">
    <property type="protein sequence ID" value="MFC0410365.1"/>
    <property type="molecule type" value="Genomic_DNA"/>
</dbReference>
<name>A0ABV6JYF8_9PROT</name>
<keyword evidence="2" id="KW-1185">Reference proteome</keyword>
<dbReference type="Proteomes" id="UP001589865">
    <property type="component" value="Unassembled WGS sequence"/>
</dbReference>
<comment type="caution">
    <text evidence="1">The sequence shown here is derived from an EMBL/GenBank/DDBJ whole genome shotgun (WGS) entry which is preliminary data.</text>
</comment>
<dbReference type="PANTHER" id="PTHR30348">
    <property type="entry name" value="UNCHARACTERIZED PROTEIN YECE"/>
    <property type="match status" value="1"/>
</dbReference>
<dbReference type="InterPro" id="IPR002763">
    <property type="entry name" value="DUF72"/>
</dbReference>
<sequence length="241" mass="26069">MAAAYRVGTAGWSIPKQHGGAFPAEGSHLERYARRLPATEINSSFYRPHRPATYARWAASVPAGFCFAVKVPREITHERRLVDATEPLGRFLGEAEALGEALGPLLVQLPPSLAFDAAVAGAFFGALRSRFGGLIVCEPRHRTWFTGVADALLLGLRVSRAAADPAVVPGAAEPGGWPGLAYFRLHGSPRIYHSAYPPEVIDNTARRLRAAAREGVECWCIFDNTALGEATRNALELLDRL</sequence>
<protein>
    <submittedName>
        <fullName evidence="1">DUF72 domain-containing protein</fullName>
    </submittedName>
</protein>
<organism evidence="1 2">
    <name type="scientific">Roseomonas elaeocarpi</name>
    <dbReference type="NCBI Taxonomy" id="907779"/>
    <lineage>
        <taxon>Bacteria</taxon>
        <taxon>Pseudomonadati</taxon>
        <taxon>Pseudomonadota</taxon>
        <taxon>Alphaproteobacteria</taxon>
        <taxon>Acetobacterales</taxon>
        <taxon>Roseomonadaceae</taxon>
        <taxon>Roseomonas</taxon>
    </lineage>
</organism>
<reference evidence="1 2" key="1">
    <citation type="submission" date="2024-09" db="EMBL/GenBank/DDBJ databases">
        <authorList>
            <person name="Sun Q."/>
            <person name="Mori K."/>
        </authorList>
    </citation>
    <scope>NUCLEOTIDE SEQUENCE [LARGE SCALE GENOMIC DNA]</scope>
    <source>
        <strain evidence="1 2">TBRC 5777</strain>
    </source>
</reference>
<gene>
    <name evidence="1" type="ORF">ACFFGY_19085</name>
</gene>
<proteinExistence type="predicted"/>
<dbReference type="SUPFAM" id="SSF117396">
    <property type="entry name" value="TM1631-like"/>
    <property type="match status" value="1"/>
</dbReference>
<dbReference type="PANTHER" id="PTHR30348:SF14">
    <property type="entry name" value="BLR8050 PROTEIN"/>
    <property type="match status" value="1"/>
</dbReference>